<dbReference type="Proteomes" id="UP001176941">
    <property type="component" value="Chromosome 24"/>
</dbReference>
<gene>
    <name evidence="2" type="ORF">MRATA1EN1_LOCUS14609</name>
</gene>
<accession>A0ABN8YVQ5</accession>
<name>A0ABN8YVQ5_RANTA</name>
<proteinExistence type="predicted"/>
<reference evidence="2" key="1">
    <citation type="submission" date="2023-04" db="EMBL/GenBank/DDBJ databases">
        <authorList>
            <consortium name="ELIXIR-Norway"/>
        </authorList>
    </citation>
    <scope>NUCLEOTIDE SEQUENCE [LARGE SCALE GENOMIC DNA]</scope>
</reference>
<protein>
    <submittedName>
        <fullName evidence="2">Uncharacterized protein</fullName>
    </submittedName>
</protein>
<evidence type="ECO:0000256" key="1">
    <source>
        <dbReference type="SAM" id="MobiDB-lite"/>
    </source>
</evidence>
<feature type="compositionally biased region" description="Basic residues" evidence="1">
    <location>
        <begin position="1"/>
        <end position="13"/>
    </location>
</feature>
<feature type="compositionally biased region" description="Low complexity" evidence="1">
    <location>
        <begin position="53"/>
        <end position="62"/>
    </location>
</feature>
<feature type="region of interest" description="Disordered" evidence="1">
    <location>
        <begin position="1"/>
        <end position="108"/>
    </location>
</feature>
<evidence type="ECO:0000313" key="3">
    <source>
        <dbReference type="Proteomes" id="UP001176941"/>
    </source>
</evidence>
<keyword evidence="3" id="KW-1185">Reference proteome</keyword>
<organism evidence="2 3">
    <name type="scientific">Rangifer tarandus platyrhynchus</name>
    <name type="common">Svalbard reindeer</name>
    <dbReference type="NCBI Taxonomy" id="3082113"/>
    <lineage>
        <taxon>Eukaryota</taxon>
        <taxon>Metazoa</taxon>
        <taxon>Chordata</taxon>
        <taxon>Craniata</taxon>
        <taxon>Vertebrata</taxon>
        <taxon>Euteleostomi</taxon>
        <taxon>Mammalia</taxon>
        <taxon>Eutheria</taxon>
        <taxon>Laurasiatheria</taxon>
        <taxon>Artiodactyla</taxon>
        <taxon>Ruminantia</taxon>
        <taxon>Pecora</taxon>
        <taxon>Cervidae</taxon>
        <taxon>Odocoileinae</taxon>
        <taxon>Rangifer</taxon>
    </lineage>
</organism>
<sequence length="130" mass="13624">MRHGPAQRTRARTCQRGGPARGGLWAAPGGKVLAAARRLSSPPPRAARHRESPQPAAATARRPSPPPLPRTSLQTPGGSPRSERRLGSQAGVRKRHASAPGLPSVPTHGHITALTLLCTVWDNRAGLPTA</sequence>
<evidence type="ECO:0000313" key="2">
    <source>
        <dbReference type="EMBL" id="CAI9165647.1"/>
    </source>
</evidence>
<dbReference type="EMBL" id="OX459960">
    <property type="protein sequence ID" value="CAI9165647.1"/>
    <property type="molecule type" value="Genomic_DNA"/>
</dbReference>